<proteinExistence type="predicted"/>
<feature type="domain" description="Serine aminopeptidase S33" evidence="1">
    <location>
        <begin position="37"/>
        <end position="162"/>
    </location>
</feature>
<evidence type="ECO:0000313" key="3">
    <source>
        <dbReference type="Proteomes" id="UP001295684"/>
    </source>
</evidence>
<comment type="caution">
    <text evidence="2">The sequence shown here is derived from an EMBL/GenBank/DDBJ whole genome shotgun (WGS) entry which is preliminary data.</text>
</comment>
<protein>
    <recommendedName>
        <fullName evidence="1">Serine aminopeptidase S33 domain-containing protein</fullName>
    </recommendedName>
</protein>
<dbReference type="SUPFAM" id="SSF53474">
    <property type="entry name" value="alpha/beta-Hydrolases"/>
    <property type="match status" value="1"/>
</dbReference>
<evidence type="ECO:0000259" key="1">
    <source>
        <dbReference type="Pfam" id="PF12146"/>
    </source>
</evidence>
<sequence length="247" mass="28071">MASCCTFPRKRRPKMEINKYIPSLLLRYEGRFGGSSKVLLFFHGNAEDIGLAEDLLHHLSESLEVHIIAIEYPGYGIYRDESSSDEMIESDALCVYEYLVDDFGMQEKDIILFGRSLGSGPASFLAAKKNPGMLILMSPFTSIKDVAGSLIGKWVKFAISDVFKNKDHMENVTCPTYILHGEKDTLIPYTHAEELASKCKGITDLQIPFEMDHNTFDFYDHLIQPLISFMIKNNILVHPTEDYSHKY</sequence>
<dbReference type="Gene3D" id="3.40.50.1820">
    <property type="entry name" value="alpha/beta hydrolase"/>
    <property type="match status" value="1"/>
</dbReference>
<gene>
    <name evidence="2" type="ORF">ECRASSUSDP1_LOCUS17198</name>
</gene>
<dbReference type="Proteomes" id="UP001295684">
    <property type="component" value="Unassembled WGS sequence"/>
</dbReference>
<dbReference type="InterPro" id="IPR022742">
    <property type="entry name" value="Hydrolase_4"/>
</dbReference>
<dbReference type="InterPro" id="IPR029058">
    <property type="entry name" value="AB_hydrolase_fold"/>
</dbReference>
<dbReference type="AlphaFoldDB" id="A0AAD2D112"/>
<organism evidence="2 3">
    <name type="scientific">Euplotes crassus</name>
    <dbReference type="NCBI Taxonomy" id="5936"/>
    <lineage>
        <taxon>Eukaryota</taxon>
        <taxon>Sar</taxon>
        <taxon>Alveolata</taxon>
        <taxon>Ciliophora</taxon>
        <taxon>Intramacronucleata</taxon>
        <taxon>Spirotrichea</taxon>
        <taxon>Hypotrichia</taxon>
        <taxon>Euplotida</taxon>
        <taxon>Euplotidae</taxon>
        <taxon>Moneuplotes</taxon>
    </lineage>
</organism>
<dbReference type="Pfam" id="PF12146">
    <property type="entry name" value="Hydrolase_4"/>
    <property type="match status" value="1"/>
</dbReference>
<evidence type="ECO:0000313" key="2">
    <source>
        <dbReference type="EMBL" id="CAI2375833.1"/>
    </source>
</evidence>
<dbReference type="PANTHER" id="PTHR12277">
    <property type="entry name" value="ALPHA/BETA HYDROLASE DOMAIN-CONTAINING PROTEIN"/>
    <property type="match status" value="1"/>
</dbReference>
<name>A0AAD2D112_EUPCR</name>
<reference evidence="2" key="1">
    <citation type="submission" date="2023-07" db="EMBL/GenBank/DDBJ databases">
        <authorList>
            <consortium name="AG Swart"/>
            <person name="Singh M."/>
            <person name="Singh A."/>
            <person name="Seah K."/>
            <person name="Emmerich C."/>
        </authorList>
    </citation>
    <scope>NUCLEOTIDE SEQUENCE</scope>
    <source>
        <strain evidence="2">DP1</strain>
    </source>
</reference>
<dbReference type="PANTHER" id="PTHR12277:SF197">
    <property type="entry name" value="CHROMOSOME UNDETERMINED SCAFFOLD_38, WHOLE GENOME SHOTGUN SEQUENCE"/>
    <property type="match status" value="1"/>
</dbReference>
<keyword evidence="3" id="KW-1185">Reference proteome</keyword>
<dbReference type="EMBL" id="CAMPGE010017339">
    <property type="protein sequence ID" value="CAI2375833.1"/>
    <property type="molecule type" value="Genomic_DNA"/>
</dbReference>
<accession>A0AAD2D112</accession>